<feature type="transmembrane region" description="Helical" evidence="1">
    <location>
        <begin position="133"/>
        <end position="155"/>
    </location>
</feature>
<feature type="transmembrane region" description="Helical" evidence="1">
    <location>
        <begin position="258"/>
        <end position="276"/>
    </location>
</feature>
<evidence type="ECO:0000313" key="4">
    <source>
        <dbReference type="Proteomes" id="UP000002534"/>
    </source>
</evidence>
<evidence type="ECO:0000256" key="1">
    <source>
        <dbReference type="SAM" id="Phobius"/>
    </source>
</evidence>
<dbReference type="PANTHER" id="PTHR22911">
    <property type="entry name" value="ACYL-MALONYL CONDENSING ENZYME-RELATED"/>
    <property type="match status" value="1"/>
</dbReference>
<protein>
    <submittedName>
        <fullName evidence="3">Membrane protein, putative</fullName>
    </submittedName>
</protein>
<feature type="transmembrane region" description="Helical" evidence="1">
    <location>
        <begin position="162"/>
        <end position="180"/>
    </location>
</feature>
<dbReference type="AlphaFoldDB" id="Q3A613"/>
<feature type="transmembrane region" description="Helical" evidence="1">
    <location>
        <begin position="107"/>
        <end position="127"/>
    </location>
</feature>
<evidence type="ECO:0000259" key="2">
    <source>
        <dbReference type="Pfam" id="PF00892"/>
    </source>
</evidence>
<feature type="transmembrane region" description="Helical" evidence="1">
    <location>
        <begin position="192"/>
        <end position="213"/>
    </location>
</feature>
<dbReference type="PANTHER" id="PTHR22911:SF137">
    <property type="entry name" value="SOLUTE CARRIER FAMILY 35 MEMBER G2-RELATED"/>
    <property type="match status" value="1"/>
</dbReference>
<keyword evidence="4" id="KW-1185">Reference proteome</keyword>
<feature type="transmembrane region" description="Helical" evidence="1">
    <location>
        <begin position="288"/>
        <end position="305"/>
    </location>
</feature>
<dbReference type="InterPro" id="IPR000620">
    <property type="entry name" value="EamA_dom"/>
</dbReference>
<dbReference type="GO" id="GO:0016020">
    <property type="term" value="C:membrane"/>
    <property type="evidence" value="ECO:0007669"/>
    <property type="project" value="InterPro"/>
</dbReference>
<proteinExistence type="predicted"/>
<dbReference type="EMBL" id="CP000142">
    <property type="protein sequence ID" value="ABA88194.1"/>
    <property type="molecule type" value="Genomic_DNA"/>
</dbReference>
<evidence type="ECO:0000313" key="3">
    <source>
        <dbReference type="EMBL" id="ABA88194.1"/>
    </source>
</evidence>
<organism evidence="3 4">
    <name type="scientific">Syntrophotalea carbinolica (strain DSM 2380 / NBRC 103641 / GraBd1)</name>
    <name type="common">Pelobacter carbinolicus</name>
    <dbReference type="NCBI Taxonomy" id="338963"/>
    <lineage>
        <taxon>Bacteria</taxon>
        <taxon>Pseudomonadati</taxon>
        <taxon>Thermodesulfobacteriota</taxon>
        <taxon>Desulfuromonadia</taxon>
        <taxon>Desulfuromonadales</taxon>
        <taxon>Syntrophotaleaceae</taxon>
        <taxon>Syntrophotalea</taxon>
    </lineage>
</organism>
<feature type="transmembrane region" description="Helical" evidence="1">
    <location>
        <begin position="63"/>
        <end position="86"/>
    </location>
</feature>
<dbReference type="KEGG" id="pca:Pcar_0941"/>
<dbReference type="RefSeq" id="WP_011340664.1">
    <property type="nucleotide sequence ID" value="NC_007498.2"/>
</dbReference>
<gene>
    <name evidence="3" type="ordered locus">Pcar_0941</name>
</gene>
<dbReference type="OrthoDB" id="5604143at2"/>
<dbReference type="InterPro" id="IPR037185">
    <property type="entry name" value="EmrE-like"/>
</dbReference>
<reference evidence="4" key="1">
    <citation type="submission" date="2005-10" db="EMBL/GenBank/DDBJ databases">
        <title>Complete sequence of Pelobacter carbinolicus DSM 2380.</title>
        <authorList>
            <person name="Copeland A."/>
            <person name="Lucas S."/>
            <person name="Lapidus A."/>
            <person name="Barry K."/>
            <person name="Detter J.C."/>
            <person name="Glavina T."/>
            <person name="Hammon N."/>
            <person name="Israni S."/>
            <person name="Pitluck S."/>
            <person name="Chertkov O."/>
            <person name="Schmutz J."/>
            <person name="Larimer F."/>
            <person name="Land M."/>
            <person name="Kyrpides N."/>
            <person name="Ivanova N."/>
            <person name="Richardson P."/>
        </authorList>
    </citation>
    <scope>NUCLEOTIDE SEQUENCE [LARGE SCALE GENOMIC DNA]</scope>
    <source>
        <strain evidence="4">DSM 2380 / NBRC 103641 / GraBd1</strain>
    </source>
</reference>
<keyword evidence="1" id="KW-0472">Membrane</keyword>
<reference evidence="3 4" key="2">
    <citation type="journal article" date="2012" name="BMC Genomics">
        <title>The genome of Pelobacter carbinolicus reveals surprising metabolic capabilities and physiological features.</title>
        <authorList>
            <person name="Aklujkar M."/>
            <person name="Haveman S.A."/>
            <person name="Didonato R.Jr."/>
            <person name="Chertkov O."/>
            <person name="Han C.S."/>
            <person name="Land M.L."/>
            <person name="Brown P."/>
            <person name="Lovley D.R."/>
        </authorList>
    </citation>
    <scope>NUCLEOTIDE SEQUENCE [LARGE SCALE GENOMIC DNA]</scope>
    <source>
        <strain evidence="4">DSM 2380 / NBRC 103641 / GraBd1</strain>
    </source>
</reference>
<feature type="domain" description="EamA" evidence="2">
    <location>
        <begin position="32"/>
        <end position="177"/>
    </location>
</feature>
<dbReference type="Proteomes" id="UP000002534">
    <property type="component" value="Chromosome"/>
</dbReference>
<feature type="transmembrane region" description="Helical" evidence="1">
    <location>
        <begin position="311"/>
        <end position="330"/>
    </location>
</feature>
<accession>Q3A613</accession>
<dbReference type="HOGENOM" id="CLU_044169_1_0_7"/>
<keyword evidence="1" id="KW-0812">Transmembrane</keyword>
<dbReference type="Pfam" id="PF00892">
    <property type="entry name" value="EamA"/>
    <property type="match status" value="2"/>
</dbReference>
<sequence length="343" mass="35704">MANGVQTASMAGTRVSARQVFEQKELGFVKRGLATALGSGMLWGLDGVILGIALAMAPFTAGATMYAAPLAGSALHDGFAGLWLALYNLFTGRWKDIGRSLKTFPGFIVCVGALLGGPIGMGAYLLGINFAGAAYAMGISAGYPVVGAIMARLILKEKISPRVWFGIITCVTGAVILGYVPPEGGTMPHFYLGIGCSLLAAFGWGTEGVLATFGMDMVDPAVAINIREATSCLVSLLAVLPFVAGVAVFGQALITPNVVWIIALAGLAGGFSYLLWYKAFSMCGCSRCMALNITYAIWGLVFSYFLTDVAITTNLVIGAVVITIGAIMVVGNPKEMINLRAEA</sequence>
<dbReference type="SUPFAM" id="SSF103481">
    <property type="entry name" value="Multidrug resistance efflux transporter EmrE"/>
    <property type="match status" value="2"/>
</dbReference>
<name>Q3A613_SYNC1</name>
<dbReference type="STRING" id="338963.Pcar_0941"/>
<keyword evidence="1" id="KW-1133">Transmembrane helix</keyword>
<feature type="domain" description="EamA" evidence="2">
    <location>
        <begin position="193"/>
        <end position="330"/>
    </location>
</feature>
<dbReference type="eggNOG" id="COG0697">
    <property type="taxonomic scope" value="Bacteria"/>
</dbReference>
<feature type="transmembrane region" description="Helical" evidence="1">
    <location>
        <begin position="233"/>
        <end position="252"/>
    </location>
</feature>
<feature type="transmembrane region" description="Helical" evidence="1">
    <location>
        <begin position="33"/>
        <end position="57"/>
    </location>
</feature>